<dbReference type="PANTHER" id="PTHR12526">
    <property type="entry name" value="GLYCOSYLTRANSFERASE"/>
    <property type="match status" value="1"/>
</dbReference>
<proteinExistence type="predicted"/>
<dbReference type="AlphaFoldDB" id="A0A9X1KVV2"/>
<dbReference type="Proteomes" id="UP001139409">
    <property type="component" value="Unassembled WGS sequence"/>
</dbReference>
<dbReference type="EMBL" id="JAIXNE010000003">
    <property type="protein sequence ID" value="MCA6076405.1"/>
    <property type="molecule type" value="Genomic_DNA"/>
</dbReference>
<evidence type="ECO:0000313" key="4">
    <source>
        <dbReference type="EMBL" id="MCA6077533.1"/>
    </source>
</evidence>
<dbReference type="SUPFAM" id="SSF53756">
    <property type="entry name" value="UDP-Glycosyltransferase/glycogen phosphorylase"/>
    <property type="match status" value="1"/>
</dbReference>
<evidence type="ECO:0000313" key="5">
    <source>
        <dbReference type="Proteomes" id="UP001139409"/>
    </source>
</evidence>
<feature type="domain" description="Glycosyltransferase subfamily 4-like N-terminal" evidence="1">
    <location>
        <begin position="101"/>
        <end position="227"/>
    </location>
</feature>
<sequence>MKTVLIITYYWPPSGGSGVQRWMKFANYLEDEGWHPVILTPENPQFVVKDDSLEQEVNENIEVLRIPIWEPYQLFEKAGGNPNVSQGNTSGSVSSIAKFIRGNFFLPDPRVFWRKPAVRFLKDYLKSRRVDFIVTTGPPHSIHLIGLSLKGKFNIPWLADFRDPWSDWDMLDEFHTSALARSYHRKMERKVAGKADILLTVSPSWAETLHKRYDRQVEVITNGFDTADFSNVTDTGPDNFSLAHFGLINQFRHAPAFWEALEQLQLLNPEIHDLLKIDLYGVMDPEIHTFIESWDKSGEQVTIHGSISHKEVIESYRKCTVVLMFMNKSSNAKGHIPGKLFEYLSAGKPILAIGDPEGDAATIIRDTGAGVVLRWDDTEGICGILNEWYLEYKKTGSLPGPDRNVINRYSRKELTTRLASLMNKHAG</sequence>
<evidence type="ECO:0000313" key="2">
    <source>
        <dbReference type="EMBL" id="MCA6075228.1"/>
    </source>
</evidence>
<protein>
    <submittedName>
        <fullName evidence="2">Glycosyltransferase family 4 protein</fullName>
    </submittedName>
</protein>
<dbReference type="EMBL" id="JAIXNE010000004">
    <property type="protein sequence ID" value="MCA6077533.1"/>
    <property type="molecule type" value="Genomic_DNA"/>
</dbReference>
<dbReference type="EMBL" id="JAIXNE010000002">
    <property type="protein sequence ID" value="MCA6075228.1"/>
    <property type="molecule type" value="Genomic_DNA"/>
</dbReference>
<name>A0A9X1KVV2_9BACT</name>
<dbReference type="Pfam" id="PF13439">
    <property type="entry name" value="Glyco_transf_4"/>
    <property type="match status" value="1"/>
</dbReference>
<dbReference type="GO" id="GO:0016757">
    <property type="term" value="F:glycosyltransferase activity"/>
    <property type="evidence" value="ECO:0007669"/>
    <property type="project" value="UniProtKB-ARBA"/>
</dbReference>
<comment type="caution">
    <text evidence="2">The sequence shown here is derived from an EMBL/GenBank/DDBJ whole genome shotgun (WGS) entry which is preliminary data.</text>
</comment>
<reference evidence="2" key="1">
    <citation type="submission" date="2021-09" db="EMBL/GenBank/DDBJ databases">
        <title>Fulvivirga sp. isolated from coastal sediment.</title>
        <authorList>
            <person name="Yu H."/>
        </authorList>
    </citation>
    <scope>NUCLEOTIDE SEQUENCE</scope>
    <source>
        <strain evidence="2">1062</strain>
    </source>
</reference>
<organism evidence="2 5">
    <name type="scientific">Fulvivirga sedimenti</name>
    <dbReference type="NCBI Taxonomy" id="2879465"/>
    <lineage>
        <taxon>Bacteria</taxon>
        <taxon>Pseudomonadati</taxon>
        <taxon>Bacteroidota</taxon>
        <taxon>Cytophagia</taxon>
        <taxon>Cytophagales</taxon>
        <taxon>Fulvivirgaceae</taxon>
        <taxon>Fulvivirga</taxon>
    </lineage>
</organism>
<evidence type="ECO:0000259" key="1">
    <source>
        <dbReference type="Pfam" id="PF13439"/>
    </source>
</evidence>
<dbReference type="PANTHER" id="PTHR12526:SF630">
    <property type="entry name" value="GLYCOSYLTRANSFERASE"/>
    <property type="match status" value="1"/>
</dbReference>
<dbReference type="CDD" id="cd03794">
    <property type="entry name" value="GT4_WbuB-like"/>
    <property type="match status" value="1"/>
</dbReference>
<gene>
    <name evidence="2" type="ORF">LDX50_10130</name>
    <name evidence="3" type="ORF">LDX50_16100</name>
    <name evidence="4" type="ORF">LDX50_21820</name>
</gene>
<accession>A0A9X1KVV2</accession>
<dbReference type="RefSeq" id="WP_225698332.1">
    <property type="nucleotide sequence ID" value="NZ_JAIXNE010000002.1"/>
</dbReference>
<keyword evidence="5" id="KW-1185">Reference proteome</keyword>
<dbReference type="InterPro" id="IPR028098">
    <property type="entry name" value="Glyco_trans_4-like_N"/>
</dbReference>
<dbReference type="Gene3D" id="3.40.50.2000">
    <property type="entry name" value="Glycogen Phosphorylase B"/>
    <property type="match status" value="2"/>
</dbReference>
<evidence type="ECO:0000313" key="3">
    <source>
        <dbReference type="EMBL" id="MCA6076405.1"/>
    </source>
</evidence>